<reference evidence="1 2" key="1">
    <citation type="journal article" date="2015" name="Genome Biol. Evol.">
        <title>Distinctive Genome Reduction Rates Revealed by Genomic Analyses of Two Coxiella-Like Endosymbionts in Ticks.</title>
        <authorList>
            <person name="Gottlieb Y."/>
            <person name="Lalzar I."/>
            <person name="Klasson L."/>
        </authorList>
    </citation>
    <scope>NUCLEOTIDE SEQUENCE [LARGE SCALE GENOMIC DNA]</scope>
    <source>
        <strain evidence="1 2">CRt</strain>
    </source>
</reference>
<evidence type="ECO:0000313" key="1">
    <source>
        <dbReference type="EMBL" id="AKQ33614.1"/>
    </source>
</evidence>
<dbReference type="RefSeq" id="WP_048875211.1">
    <property type="nucleotide sequence ID" value="NZ_CP011126.1"/>
</dbReference>
<protein>
    <submittedName>
        <fullName evidence="1">Membrane spanning protein</fullName>
    </submittedName>
</protein>
<sequence>MRYTALLTTITTLVFLGSCAKYSDDYIINSRTIAPLVVFSNTPIKKGQNYYPVPNTPSVKQKASQLPPGSNLEQFQNQIQLQSSPASQKNLVAMQPSIDKQSSLIMSDNISQAWMKIGRALQKTSYQILDQDSTLSSFYILDIKSTNNKIIKATPIYRIYLKPRGNQTQVVLLNKNNQPTAKDVTQRILSAIQQKMP</sequence>
<accession>A0ABM5UUI0</accession>
<evidence type="ECO:0000313" key="2">
    <source>
        <dbReference type="Proteomes" id="UP000063965"/>
    </source>
</evidence>
<dbReference type="InterPro" id="IPR042268">
    <property type="entry name" value="BamC_C"/>
</dbReference>
<dbReference type="EMBL" id="CP011126">
    <property type="protein sequence ID" value="AKQ33614.1"/>
    <property type="molecule type" value="Genomic_DNA"/>
</dbReference>
<dbReference type="Gene3D" id="3.30.310.170">
    <property type="entry name" value="Outer membrane protein assembly factor BamC"/>
    <property type="match status" value="1"/>
</dbReference>
<gene>
    <name evidence="1" type="ORF">CleRT_08200</name>
</gene>
<organism evidence="1 2">
    <name type="scientific">Candidatus Coxiella mudrowiae</name>
    <dbReference type="NCBI Taxonomy" id="2054173"/>
    <lineage>
        <taxon>Bacteria</taxon>
        <taxon>Pseudomonadati</taxon>
        <taxon>Pseudomonadota</taxon>
        <taxon>Gammaproteobacteria</taxon>
        <taxon>Legionellales</taxon>
        <taxon>Coxiellaceae</taxon>
        <taxon>Coxiella</taxon>
    </lineage>
</organism>
<keyword evidence="2" id="KW-1185">Reference proteome</keyword>
<proteinExistence type="predicted"/>
<dbReference type="PROSITE" id="PS51257">
    <property type="entry name" value="PROKAR_LIPOPROTEIN"/>
    <property type="match status" value="1"/>
</dbReference>
<dbReference type="Proteomes" id="UP000063965">
    <property type="component" value="Chromosome"/>
</dbReference>
<name>A0ABM5UUI0_9COXI</name>